<keyword evidence="2" id="KW-1185">Reference proteome</keyword>
<evidence type="ECO:0000313" key="1">
    <source>
        <dbReference type="EMBL" id="GJT54931.1"/>
    </source>
</evidence>
<dbReference type="EMBL" id="BQNB010016715">
    <property type="protein sequence ID" value="GJT54931.1"/>
    <property type="molecule type" value="Genomic_DNA"/>
</dbReference>
<dbReference type="Proteomes" id="UP001151760">
    <property type="component" value="Unassembled WGS sequence"/>
</dbReference>
<reference evidence="1" key="1">
    <citation type="journal article" date="2022" name="Int. J. Mol. Sci.">
        <title>Draft Genome of Tanacetum Coccineum: Genomic Comparison of Closely Related Tanacetum-Family Plants.</title>
        <authorList>
            <person name="Yamashiro T."/>
            <person name="Shiraishi A."/>
            <person name="Nakayama K."/>
            <person name="Satake H."/>
        </authorList>
    </citation>
    <scope>NUCLEOTIDE SEQUENCE</scope>
</reference>
<gene>
    <name evidence="1" type="ORF">Tco_0989985</name>
</gene>
<organism evidence="1 2">
    <name type="scientific">Tanacetum coccineum</name>
    <dbReference type="NCBI Taxonomy" id="301880"/>
    <lineage>
        <taxon>Eukaryota</taxon>
        <taxon>Viridiplantae</taxon>
        <taxon>Streptophyta</taxon>
        <taxon>Embryophyta</taxon>
        <taxon>Tracheophyta</taxon>
        <taxon>Spermatophyta</taxon>
        <taxon>Magnoliopsida</taxon>
        <taxon>eudicotyledons</taxon>
        <taxon>Gunneridae</taxon>
        <taxon>Pentapetalae</taxon>
        <taxon>asterids</taxon>
        <taxon>campanulids</taxon>
        <taxon>Asterales</taxon>
        <taxon>Asteraceae</taxon>
        <taxon>Asteroideae</taxon>
        <taxon>Anthemideae</taxon>
        <taxon>Anthemidinae</taxon>
        <taxon>Tanacetum</taxon>
    </lineage>
</organism>
<comment type="caution">
    <text evidence="1">The sequence shown here is derived from an EMBL/GenBank/DDBJ whole genome shotgun (WGS) entry which is preliminary data.</text>
</comment>
<evidence type="ECO:0000313" key="2">
    <source>
        <dbReference type="Proteomes" id="UP001151760"/>
    </source>
</evidence>
<protein>
    <submittedName>
        <fullName evidence="1">Uncharacterized protein</fullName>
    </submittedName>
</protein>
<sequence>MPGGWLILAKALLEDQFLGDKIVSWMSRSRTCTAMSSERLNTWPLSCKFVLITIAISCILAATLSYQAHPYSISLYKEPLKTVKLDLNFVRMTYHWNDMFTKALRRKVFSYLTREIGMRCLTPSRTGWF</sequence>
<reference evidence="1" key="2">
    <citation type="submission" date="2022-01" db="EMBL/GenBank/DDBJ databases">
        <authorList>
            <person name="Yamashiro T."/>
            <person name="Shiraishi A."/>
            <person name="Satake H."/>
            <person name="Nakayama K."/>
        </authorList>
    </citation>
    <scope>NUCLEOTIDE SEQUENCE</scope>
</reference>
<accession>A0ABQ5EV64</accession>
<name>A0ABQ5EV64_9ASTR</name>
<proteinExistence type="predicted"/>